<dbReference type="InterPro" id="IPR000792">
    <property type="entry name" value="Tscrpt_reg_LuxR_C"/>
</dbReference>
<dbReference type="EMBL" id="JAUSVX010000004">
    <property type="protein sequence ID" value="MDQ0469831.1"/>
    <property type="molecule type" value="Genomic_DNA"/>
</dbReference>
<dbReference type="PROSITE" id="PS00622">
    <property type="entry name" value="HTH_LUXR_1"/>
    <property type="match status" value="1"/>
</dbReference>
<comment type="caution">
    <text evidence="7">The sequence shown here is derived from an EMBL/GenBank/DDBJ whole genome shotgun (WGS) entry which is preliminary data.</text>
</comment>
<dbReference type="InterPro" id="IPR036388">
    <property type="entry name" value="WH-like_DNA-bd_sf"/>
</dbReference>
<dbReference type="PRINTS" id="PR00038">
    <property type="entry name" value="HTHLUXR"/>
</dbReference>
<name>A0ABU0J8H8_9HYPH</name>
<organism evidence="7 8">
    <name type="scientific">Labrys wisconsinensis</name>
    <dbReference type="NCBI Taxonomy" id="425677"/>
    <lineage>
        <taxon>Bacteria</taxon>
        <taxon>Pseudomonadati</taxon>
        <taxon>Pseudomonadota</taxon>
        <taxon>Alphaproteobacteria</taxon>
        <taxon>Hyphomicrobiales</taxon>
        <taxon>Xanthobacteraceae</taxon>
        <taxon>Labrys</taxon>
    </lineage>
</organism>
<dbReference type="Pfam" id="PF00196">
    <property type="entry name" value="GerE"/>
    <property type="match status" value="1"/>
</dbReference>
<evidence type="ECO:0000256" key="4">
    <source>
        <dbReference type="PROSITE-ProRule" id="PRU00169"/>
    </source>
</evidence>
<evidence type="ECO:0000259" key="6">
    <source>
        <dbReference type="PROSITE" id="PS50110"/>
    </source>
</evidence>
<gene>
    <name evidence="7" type="ORF">QO011_002847</name>
</gene>
<evidence type="ECO:0000256" key="1">
    <source>
        <dbReference type="ARBA" id="ARBA00023015"/>
    </source>
</evidence>
<dbReference type="PANTHER" id="PTHR44688:SF16">
    <property type="entry name" value="DNA-BINDING TRANSCRIPTIONAL ACTIVATOR DEVR_DOSR"/>
    <property type="match status" value="1"/>
</dbReference>
<feature type="domain" description="Response regulatory" evidence="6">
    <location>
        <begin position="6"/>
        <end position="120"/>
    </location>
</feature>
<keyword evidence="4" id="KW-0597">Phosphoprotein</keyword>
<dbReference type="Pfam" id="PF00072">
    <property type="entry name" value="Response_reg"/>
    <property type="match status" value="1"/>
</dbReference>
<evidence type="ECO:0000259" key="5">
    <source>
        <dbReference type="PROSITE" id="PS50043"/>
    </source>
</evidence>
<keyword evidence="2" id="KW-0238">DNA-binding</keyword>
<dbReference type="PROSITE" id="PS50043">
    <property type="entry name" value="HTH_LUXR_2"/>
    <property type="match status" value="1"/>
</dbReference>
<dbReference type="Proteomes" id="UP001242480">
    <property type="component" value="Unassembled WGS sequence"/>
</dbReference>
<protein>
    <submittedName>
        <fullName evidence="7">Two-component system response regulator FixJ</fullName>
    </submittedName>
</protein>
<dbReference type="SUPFAM" id="SSF52172">
    <property type="entry name" value="CheY-like"/>
    <property type="match status" value="1"/>
</dbReference>
<keyword evidence="8" id="KW-1185">Reference proteome</keyword>
<dbReference type="SUPFAM" id="SSF46894">
    <property type="entry name" value="C-terminal effector domain of the bipartite response regulators"/>
    <property type="match status" value="1"/>
</dbReference>
<reference evidence="7 8" key="1">
    <citation type="submission" date="2023-07" db="EMBL/GenBank/DDBJ databases">
        <title>Genomic Encyclopedia of Type Strains, Phase IV (KMG-IV): sequencing the most valuable type-strain genomes for metagenomic binning, comparative biology and taxonomic classification.</title>
        <authorList>
            <person name="Goeker M."/>
        </authorList>
    </citation>
    <scope>NUCLEOTIDE SEQUENCE [LARGE SCALE GENOMIC DNA]</scope>
    <source>
        <strain evidence="7 8">DSM 19619</strain>
    </source>
</reference>
<evidence type="ECO:0000313" key="8">
    <source>
        <dbReference type="Proteomes" id="UP001242480"/>
    </source>
</evidence>
<dbReference type="SMART" id="SM00448">
    <property type="entry name" value="REC"/>
    <property type="match status" value="1"/>
</dbReference>
<dbReference type="PANTHER" id="PTHR44688">
    <property type="entry name" value="DNA-BINDING TRANSCRIPTIONAL ACTIVATOR DEVR_DOSR"/>
    <property type="match status" value="1"/>
</dbReference>
<proteinExistence type="predicted"/>
<accession>A0ABU0J8H8</accession>
<dbReference type="InterPro" id="IPR016032">
    <property type="entry name" value="Sig_transdc_resp-reg_C-effctor"/>
</dbReference>
<dbReference type="Gene3D" id="1.10.10.10">
    <property type="entry name" value="Winged helix-like DNA-binding domain superfamily/Winged helix DNA-binding domain"/>
    <property type="match status" value="1"/>
</dbReference>
<evidence type="ECO:0000256" key="2">
    <source>
        <dbReference type="ARBA" id="ARBA00023125"/>
    </source>
</evidence>
<dbReference type="CDD" id="cd06170">
    <property type="entry name" value="LuxR_C_like"/>
    <property type="match status" value="1"/>
</dbReference>
<dbReference type="CDD" id="cd17537">
    <property type="entry name" value="REC_FixJ"/>
    <property type="match status" value="1"/>
</dbReference>
<evidence type="ECO:0000313" key="7">
    <source>
        <dbReference type="EMBL" id="MDQ0469831.1"/>
    </source>
</evidence>
<keyword evidence="1" id="KW-0805">Transcription regulation</keyword>
<sequence length="210" mass="22475">MAHDLAVHVVDDDIAVRQSLAFLFATAGISTRLYDSAEAFLQACTGATAGCVVTDVRMPGMDGLELLRRLRDLGSAMPVIVITGHGDIPLAVAAMKDGAADFIEKPFDDGAIIESVRAALDRQRWDLDRRSAAADLGTRVESLSERERQVLDGLLEGHPNKTIAAHLAISPRTVEIYRANLMTKMRASSLSELVRMALAAGVGRGGDPQP</sequence>
<feature type="modified residue" description="4-aspartylphosphate" evidence="4">
    <location>
        <position position="55"/>
    </location>
</feature>
<dbReference type="SMART" id="SM00421">
    <property type="entry name" value="HTH_LUXR"/>
    <property type="match status" value="1"/>
</dbReference>
<evidence type="ECO:0000256" key="3">
    <source>
        <dbReference type="ARBA" id="ARBA00023163"/>
    </source>
</evidence>
<dbReference type="NCBIfam" id="NF006900">
    <property type="entry name" value="PRK09390.1"/>
    <property type="match status" value="1"/>
</dbReference>
<dbReference type="InterPro" id="IPR001789">
    <property type="entry name" value="Sig_transdc_resp-reg_receiver"/>
</dbReference>
<dbReference type="InterPro" id="IPR011006">
    <property type="entry name" value="CheY-like_superfamily"/>
</dbReference>
<feature type="domain" description="HTH luxR-type" evidence="5">
    <location>
        <begin position="136"/>
        <end position="201"/>
    </location>
</feature>
<keyword evidence="3" id="KW-0804">Transcription</keyword>
<dbReference type="PROSITE" id="PS50110">
    <property type="entry name" value="RESPONSE_REGULATORY"/>
    <property type="match status" value="1"/>
</dbReference>
<dbReference type="RefSeq" id="WP_307272938.1">
    <property type="nucleotide sequence ID" value="NZ_JAUSVX010000004.1"/>
</dbReference>
<dbReference type="Gene3D" id="3.40.50.2300">
    <property type="match status" value="1"/>
</dbReference>